<keyword evidence="4" id="KW-1185">Reference proteome</keyword>
<dbReference type="SUPFAM" id="SSF52540">
    <property type="entry name" value="P-loop containing nucleoside triphosphate hydrolases"/>
    <property type="match status" value="1"/>
</dbReference>
<comment type="caution">
    <text evidence="3">The sequence shown here is derived from an EMBL/GenBank/DDBJ whole genome shotgun (WGS) entry which is preliminary data.</text>
</comment>
<evidence type="ECO:0000256" key="1">
    <source>
        <dbReference type="SAM" id="MobiDB-lite"/>
    </source>
</evidence>
<evidence type="ECO:0000313" key="3">
    <source>
        <dbReference type="EMBL" id="MDQ0008281.1"/>
    </source>
</evidence>
<feature type="region of interest" description="Disordered" evidence="1">
    <location>
        <begin position="1986"/>
        <end position="2017"/>
    </location>
</feature>
<protein>
    <recommendedName>
        <fullName evidence="2">ORC1/DEAH AAA+ ATPase domain-containing protein</fullName>
    </recommendedName>
</protein>
<gene>
    <name evidence="3" type="ORF">J2T07_000440</name>
</gene>
<sequence>MIEIFCLKNVNMNSPDSSTSKTVEPTLPPTTAPAEGERRAIRGYTRQYGSAAAAIYHGLQRGDLRWVGLADRCAGIADDVVLGYDTEAIGHQFKSSRDPVAFRIGTLLTGANGLLPGLVLAWQELRASCPGLRIRLRLVVSDTPSDTDRFGEACGTTRQFVADWQEHPERTLAQWRTTPWSAFIDDLRIASGLPDGEFEGFFQHLELVHGDEPDFATRYGITDRTQAQVDRIAERLPNLVALVPERDRWSRAEFLQEMGWRDTEPRHRHQFPVGATVQRNPETEAQLQSVIRANVSGYASLVGPPGSGKSTLLQIALEAEPQLVVVRYLAFVPGDAQGIGRGESADFHEDLIAALRNTGLQGLRFRRESAHDRREELETLLWQAGERYQADGLRTLIIVDGLDHVPREERPERSFLADLPLPTSVPSGVLFVLGTQRVELSDIPPAVQEQARSPDRLVEMASLSPAAIAALADATGLLPSISRTRLRELSQGHPLATHYLLQALLAADDEDTRERILCDGFEYVGDIDALYRAALRGLDQEAEVLDILGLIARAEAPLDLRQLEGAYSAAAIERAFGRVRHLLRRSGEGWSVFHNSFRMFVTRLERIRYGVPDAEYSTRLYRQLVSVAEQSGPTSPQRFLVARYLMRAGAHQEALALATPAMLRAQYLEGRAPSAIRDDIRLAFRSLMAIVDPTAAFKLILASDEMARRSDAFDEPDDSLVALIALGELEAAEDFLDEVGGDGYLVVDAWLAQGNLDRARHLFERIEPLHDFGSQKHGSDPIYRRDEFADWVSRAVDFRSPSEIVAGVERFVVALRCEDRPIDDPDEVGLDLRRRAALAALRREPLADRDALITDYRLEPNDRTYFAVQAAHYLLLDPSTDHTEEAVFAIGEAVSDTVALSKVPRGYRRGAALQAARRGQLAAAKQLYKSLTAPAIAELNDVTDYEAGTYVARAVMDHAELATWLDESVPASTPPGRAVLRPLQQFATDVGALAAWTRRDPMGTPAGSAANLCADLMRYVGRAGTGGIDEHIGAQLLDRAAHALLRSILGSAARMGITELTATILAFDHALEQAPPQGGRHVPLQFLMAEALARLGQDPKEAERRLDALMILREEDTPSQFLASTARLANTYTRIGRTARARELLAQQRGQTLGYALRAKKDPQYAFWSELLQAANGADPAGRAQRVRVLTRQAIGMGSTEGRDAAHRLAHVLVIEAAAESAALGWSIGQALLDNGLIEFPAMIDALMKGTISRDPDRLSPCIDVWVALCLPFHRAPYYRENKEFDFLQQVIRTAATEQVATVRDRMIENIEIHALIDVRPDALRALRTALVARSEDLARVDAALQRLCSAPPIARTGGSTPSPYDREADMFSLAVRLDAEAQAGEIGHDASRAFHRLLPTTDFSSALALFDRHSKLQEYDRARFDLAKRALAEAQIDIARRLVADYPSRDDRGARWSWVWGGNLRHYFSVRLQLEGEGVHDIAYANFAAALVSGEEQVNSLLWDVETILPVLTASPDWVALWAAVEEQLPHTRDYRLGQDVLDGSICSDAQVAALLVERLVTMPVAELRWHAGRAALALAVSDPSAFETLLMVLLGHDDEDAILSGLQLARSVPGLEPNDALTARVLALAKHADFAVRILARRLAEQWGEVVPPVTAPMPAFYNLALPPVGSPSRIEVLRRHPFGPPLASDPAAWSAPFSALIASLAGIAGLNEDHVRRRVQQLIDGWGGVEAFGQPGIRRLEQTLSMLGLQMTYFFPHVLAGLRALRHIAGELAAAGRLPAIRDDELLREFHQAVQWTRTSVDARPDFVARPTLPRGYGNEDDWLDQVEHDLEEQVGKDTVFAEITQFKGHYSSMHYEWTRLRLFGVRIPDTGDPLDLAEGLSDEGTPMQRVTRVGLGALPRWELTLNPAFAAEMQWYTDDERTWLDSSGGVMATAYCWRDGGSDGDLHGQNLEGEGAAIVLTAAGRLQLDAVLGSTAQDVIARRQKKSGGQSSERIAHATRRTELEPGDETRMQ</sequence>
<evidence type="ECO:0000259" key="2">
    <source>
        <dbReference type="Pfam" id="PF13401"/>
    </source>
</evidence>
<reference evidence="3 4" key="1">
    <citation type="submission" date="2023-07" db="EMBL/GenBank/DDBJ databases">
        <title>Sorghum-associated microbial communities from plants grown in Nebraska, USA.</title>
        <authorList>
            <person name="Schachtman D."/>
        </authorList>
    </citation>
    <scope>NUCLEOTIDE SEQUENCE [LARGE SCALE GENOMIC DNA]</scope>
    <source>
        <strain evidence="3 4">CC60</strain>
    </source>
</reference>
<proteinExistence type="predicted"/>
<evidence type="ECO:0000313" key="4">
    <source>
        <dbReference type="Proteomes" id="UP001237737"/>
    </source>
</evidence>
<dbReference type="Proteomes" id="UP001237737">
    <property type="component" value="Unassembled WGS sequence"/>
</dbReference>
<organism evidence="3 4">
    <name type="scientific">Luteibacter jiangsuensis</name>
    <dbReference type="NCBI Taxonomy" id="637577"/>
    <lineage>
        <taxon>Bacteria</taxon>
        <taxon>Pseudomonadati</taxon>
        <taxon>Pseudomonadota</taxon>
        <taxon>Gammaproteobacteria</taxon>
        <taxon>Lysobacterales</taxon>
        <taxon>Rhodanobacteraceae</taxon>
        <taxon>Luteibacter</taxon>
    </lineage>
</organism>
<feature type="compositionally biased region" description="Basic and acidic residues" evidence="1">
    <location>
        <begin position="1998"/>
        <end position="2017"/>
    </location>
</feature>
<dbReference type="Pfam" id="PF13401">
    <property type="entry name" value="AAA_22"/>
    <property type="match status" value="1"/>
</dbReference>
<dbReference type="InterPro" id="IPR027417">
    <property type="entry name" value="P-loop_NTPase"/>
</dbReference>
<dbReference type="EMBL" id="JAUSSK010000001">
    <property type="protein sequence ID" value="MDQ0008281.1"/>
    <property type="molecule type" value="Genomic_DNA"/>
</dbReference>
<feature type="region of interest" description="Disordered" evidence="1">
    <location>
        <begin position="14"/>
        <end position="35"/>
    </location>
</feature>
<name>A0ABT9STG1_9GAMM</name>
<dbReference type="RefSeq" id="WP_306846933.1">
    <property type="nucleotide sequence ID" value="NZ_JAUSSK010000001.1"/>
</dbReference>
<dbReference type="InterPro" id="IPR049945">
    <property type="entry name" value="AAA_22"/>
</dbReference>
<feature type="domain" description="ORC1/DEAH AAA+ ATPase" evidence="2">
    <location>
        <begin position="299"/>
        <end position="408"/>
    </location>
</feature>
<accession>A0ABT9STG1</accession>